<keyword evidence="6" id="KW-1185">Reference proteome</keyword>
<dbReference type="Proteomes" id="UP000253209">
    <property type="component" value="Unassembled WGS sequence"/>
</dbReference>
<dbReference type="PROSITE" id="PS50949">
    <property type="entry name" value="HTH_GNTR"/>
    <property type="match status" value="1"/>
</dbReference>
<evidence type="ECO:0000256" key="1">
    <source>
        <dbReference type="ARBA" id="ARBA00023015"/>
    </source>
</evidence>
<dbReference type="PRINTS" id="PR00035">
    <property type="entry name" value="HTHGNTR"/>
</dbReference>
<dbReference type="PANTHER" id="PTHR38445:SF10">
    <property type="entry name" value="GNTR-FAMILY TRANSCRIPTIONAL REGULATOR"/>
    <property type="match status" value="1"/>
</dbReference>
<dbReference type="InterPro" id="IPR000524">
    <property type="entry name" value="Tscrpt_reg_HTH_GntR"/>
</dbReference>
<dbReference type="SUPFAM" id="SSF53822">
    <property type="entry name" value="Periplasmic binding protein-like I"/>
    <property type="match status" value="1"/>
</dbReference>
<dbReference type="SMART" id="SM00345">
    <property type="entry name" value="HTH_GNTR"/>
    <property type="match status" value="1"/>
</dbReference>
<dbReference type="CDD" id="cd07377">
    <property type="entry name" value="WHTH_GntR"/>
    <property type="match status" value="1"/>
</dbReference>
<evidence type="ECO:0000259" key="4">
    <source>
        <dbReference type="PROSITE" id="PS50949"/>
    </source>
</evidence>
<dbReference type="InterPro" id="IPR036388">
    <property type="entry name" value="WH-like_DNA-bd_sf"/>
</dbReference>
<dbReference type="PANTHER" id="PTHR38445">
    <property type="entry name" value="HTH-TYPE TRANSCRIPTIONAL REPRESSOR YTRA"/>
    <property type="match status" value="1"/>
</dbReference>
<dbReference type="EMBL" id="QGDC01000004">
    <property type="protein sequence ID" value="RCH55344.1"/>
    <property type="molecule type" value="Genomic_DNA"/>
</dbReference>
<accession>A0A367GPD7</accession>
<dbReference type="GO" id="GO:0003677">
    <property type="term" value="F:DNA binding"/>
    <property type="evidence" value="ECO:0007669"/>
    <property type="project" value="UniProtKB-KW"/>
</dbReference>
<keyword evidence="3" id="KW-0804">Transcription</keyword>
<dbReference type="GO" id="GO:0003700">
    <property type="term" value="F:DNA-binding transcription factor activity"/>
    <property type="evidence" value="ECO:0007669"/>
    <property type="project" value="InterPro"/>
</dbReference>
<dbReference type="Pfam" id="PF00392">
    <property type="entry name" value="GntR"/>
    <property type="match status" value="1"/>
</dbReference>
<feature type="domain" description="HTH gntR-type" evidence="4">
    <location>
        <begin position="18"/>
        <end position="86"/>
    </location>
</feature>
<dbReference type="SUPFAM" id="SSF46785">
    <property type="entry name" value="Winged helix' DNA-binding domain"/>
    <property type="match status" value="1"/>
</dbReference>
<evidence type="ECO:0000313" key="6">
    <source>
        <dbReference type="Proteomes" id="UP000253209"/>
    </source>
</evidence>
<dbReference type="InterPro" id="IPR036390">
    <property type="entry name" value="WH_DNA-bd_sf"/>
</dbReference>
<keyword evidence="1" id="KW-0805">Transcription regulation</keyword>
<evidence type="ECO:0000256" key="3">
    <source>
        <dbReference type="ARBA" id="ARBA00023163"/>
    </source>
</evidence>
<dbReference type="OrthoDB" id="742238at2"/>
<dbReference type="Gene3D" id="1.10.10.10">
    <property type="entry name" value="Winged helix-like DNA-binding domain superfamily/Winged helix DNA-binding domain"/>
    <property type="match status" value="1"/>
</dbReference>
<reference evidence="5 6" key="1">
    <citation type="submission" date="2018-05" db="EMBL/GenBank/DDBJ databases">
        <title>Mucilaginibacter hurinus sp. nov., isolated from briquette warehouse soil.</title>
        <authorList>
            <person name="Choi L."/>
        </authorList>
    </citation>
    <scope>NUCLEOTIDE SEQUENCE [LARGE SCALE GENOMIC DNA]</scope>
    <source>
        <strain evidence="5 6">ZR32</strain>
    </source>
</reference>
<dbReference type="AlphaFoldDB" id="A0A367GPD7"/>
<sequence>MKIATIVEHIHINRLAATPKYLQLCNSIINSIESGSIEANDTLPSINELSCKLEISRNTVEKAYRYLRKKGIIESVPSKGYFISPAACPRQRKILLLFNKLSPHKTILYDAFVEAIGDNNAVDLYVYNNDFTLFKKLIHEKKNDYAHYVIIPDLSHGEDDVYQTISNIKKDKIILLDKPVPGIHDEYSGVFQDFEADIYGALEKALVRIKKYHTIKIICSKRHCFPIDILRGFVKFCNQYQYNYKIVHDIDNEDISEGEVYIILMEDDLVTTIEKINRVKLVIGRQVGIISYNETPLKKLILKGITTISTDFYEMGRLAAGLVLGNSRERLQVPFYLRLRPSL</sequence>
<dbReference type="Gene3D" id="3.40.50.2300">
    <property type="match status" value="2"/>
</dbReference>
<protein>
    <submittedName>
        <fullName evidence="5">Transcriptional regulator</fullName>
    </submittedName>
</protein>
<comment type="caution">
    <text evidence="5">The sequence shown here is derived from an EMBL/GenBank/DDBJ whole genome shotgun (WGS) entry which is preliminary data.</text>
</comment>
<evidence type="ECO:0000256" key="2">
    <source>
        <dbReference type="ARBA" id="ARBA00023125"/>
    </source>
</evidence>
<dbReference type="InterPro" id="IPR028082">
    <property type="entry name" value="Peripla_BP_I"/>
</dbReference>
<gene>
    <name evidence="5" type="ORF">DJ568_09185</name>
</gene>
<organism evidence="5 6">
    <name type="scientific">Mucilaginibacter hurinus</name>
    <dbReference type="NCBI Taxonomy" id="2201324"/>
    <lineage>
        <taxon>Bacteria</taxon>
        <taxon>Pseudomonadati</taxon>
        <taxon>Bacteroidota</taxon>
        <taxon>Sphingobacteriia</taxon>
        <taxon>Sphingobacteriales</taxon>
        <taxon>Sphingobacteriaceae</taxon>
        <taxon>Mucilaginibacter</taxon>
    </lineage>
</organism>
<name>A0A367GPD7_9SPHI</name>
<dbReference type="RefSeq" id="WP_114004966.1">
    <property type="nucleotide sequence ID" value="NZ_QGDC01000004.1"/>
</dbReference>
<evidence type="ECO:0000313" key="5">
    <source>
        <dbReference type="EMBL" id="RCH55344.1"/>
    </source>
</evidence>
<keyword evidence="2" id="KW-0238">DNA-binding</keyword>
<proteinExistence type="predicted"/>